<dbReference type="RefSeq" id="XP_013017465.1">
    <property type="nucleotide sequence ID" value="XM_013162011.1"/>
</dbReference>
<dbReference type="EMBL" id="KE503206">
    <property type="protein sequence ID" value="EPX74313.1"/>
    <property type="molecule type" value="Genomic_DNA"/>
</dbReference>
<dbReference type="InterPro" id="IPR017905">
    <property type="entry name" value="ERV/ALR_sulphydryl_oxidase"/>
</dbReference>
<protein>
    <recommendedName>
        <fullName evidence="6">Sulfhydryl oxidase</fullName>
        <ecNumber evidence="6">1.8.3.2</ecNumber>
    </recommendedName>
</protein>
<accession>S9Q3S2</accession>
<evidence type="ECO:0000256" key="6">
    <source>
        <dbReference type="RuleBase" id="RU371123"/>
    </source>
</evidence>
<dbReference type="GeneID" id="25032495"/>
<dbReference type="Gene3D" id="1.20.120.310">
    <property type="entry name" value="ERV/ALR sulfhydryl oxidase domain"/>
    <property type="match status" value="1"/>
</dbReference>
<dbReference type="AlphaFoldDB" id="S9Q3S2"/>
<keyword evidence="6" id="KW-0472">Membrane</keyword>
<dbReference type="InterPro" id="IPR036774">
    <property type="entry name" value="ERV/ALR_sulphydryl_oxid_sf"/>
</dbReference>
<dbReference type="SUPFAM" id="SSF69000">
    <property type="entry name" value="FAD-dependent thiol oxidase"/>
    <property type="match status" value="1"/>
</dbReference>
<evidence type="ECO:0000313" key="9">
    <source>
        <dbReference type="Proteomes" id="UP000016088"/>
    </source>
</evidence>
<reference evidence="8 9" key="1">
    <citation type="journal article" date="2011" name="Science">
        <title>Comparative functional genomics of the fission yeasts.</title>
        <authorList>
            <person name="Rhind N."/>
            <person name="Chen Z."/>
            <person name="Yassour M."/>
            <person name="Thompson D.A."/>
            <person name="Haas B.J."/>
            <person name="Habib N."/>
            <person name="Wapinski I."/>
            <person name="Roy S."/>
            <person name="Lin M.F."/>
            <person name="Heiman D.I."/>
            <person name="Young S.K."/>
            <person name="Furuya K."/>
            <person name="Guo Y."/>
            <person name="Pidoux A."/>
            <person name="Chen H.M."/>
            <person name="Robbertse B."/>
            <person name="Goldberg J.M."/>
            <person name="Aoki K."/>
            <person name="Bayne E.H."/>
            <person name="Berlin A.M."/>
            <person name="Desjardins C.A."/>
            <person name="Dobbs E."/>
            <person name="Dukaj L."/>
            <person name="Fan L."/>
            <person name="FitzGerald M.G."/>
            <person name="French C."/>
            <person name="Gujja S."/>
            <person name="Hansen K."/>
            <person name="Keifenheim D."/>
            <person name="Levin J.Z."/>
            <person name="Mosher R.A."/>
            <person name="Mueller C.A."/>
            <person name="Pfiffner J."/>
            <person name="Priest M."/>
            <person name="Russ C."/>
            <person name="Smialowska A."/>
            <person name="Swoboda P."/>
            <person name="Sykes S.M."/>
            <person name="Vaughn M."/>
            <person name="Vengrova S."/>
            <person name="Yoder R."/>
            <person name="Zeng Q."/>
            <person name="Allshire R."/>
            <person name="Baulcombe D."/>
            <person name="Birren B.W."/>
            <person name="Brown W."/>
            <person name="Ekwall K."/>
            <person name="Kellis M."/>
            <person name="Leatherwood J."/>
            <person name="Levin H."/>
            <person name="Margalit H."/>
            <person name="Martienssen R."/>
            <person name="Nieduszynski C.A."/>
            <person name="Spatafora J.W."/>
            <person name="Friedman N."/>
            <person name="Dalgaard J.Z."/>
            <person name="Baumann P."/>
            <person name="Niki H."/>
            <person name="Regev A."/>
            <person name="Nusbaum C."/>
        </authorList>
    </citation>
    <scope>NUCLEOTIDE SEQUENCE [LARGE SCALE GENOMIC DNA]</scope>
    <source>
        <strain evidence="9">yFS286</strain>
    </source>
</reference>
<dbReference type="OMA" id="MIDKEWR"/>
<dbReference type="EC" id="1.8.3.2" evidence="6"/>
<proteinExistence type="predicted"/>
<evidence type="ECO:0000256" key="4">
    <source>
        <dbReference type="ARBA" id="ARBA00023002"/>
    </source>
</evidence>
<sequence>MRMLINKRIQILLSTVIIMVFVIWVFDSVMIDKEWRLYMPELKEIGKKEKSENVVAMTPLNYKDDTKKEIMKYYWTSLHTTLANYPSLPTLHERNTLYHYVISSASLFPCGDCSIVSQKLMRKYPPQIGSRKSALTWGCKIHRKFNEEFNLTVPTCDDIAASYIIGSGDSKEVTNQNENERFMDYTIQEHGPDKSG</sequence>
<keyword evidence="3 6" id="KW-0274">FAD</keyword>
<evidence type="ECO:0000313" key="8">
    <source>
        <dbReference type="EMBL" id="EPX74313.1"/>
    </source>
</evidence>
<name>S9Q3S2_SCHOY</name>
<evidence type="ECO:0000256" key="5">
    <source>
        <dbReference type="ARBA" id="ARBA00023157"/>
    </source>
</evidence>
<evidence type="ECO:0000259" key="7">
    <source>
        <dbReference type="PROSITE" id="PS51324"/>
    </source>
</evidence>
<dbReference type="Proteomes" id="UP000016088">
    <property type="component" value="Unassembled WGS sequence"/>
</dbReference>
<evidence type="ECO:0000256" key="2">
    <source>
        <dbReference type="ARBA" id="ARBA00022630"/>
    </source>
</evidence>
<keyword evidence="5" id="KW-1015">Disulfide bond</keyword>
<dbReference type="PANTHER" id="PTHR12645">
    <property type="entry name" value="ALR/ERV"/>
    <property type="match status" value="1"/>
</dbReference>
<dbReference type="Pfam" id="PF04777">
    <property type="entry name" value="Evr1_Alr"/>
    <property type="match status" value="1"/>
</dbReference>
<keyword evidence="9" id="KW-1185">Reference proteome</keyword>
<dbReference type="OrthoDB" id="59470at2759"/>
<organism evidence="8 9">
    <name type="scientific">Schizosaccharomyces octosporus (strain yFS286)</name>
    <name type="common">Fission yeast</name>
    <name type="synonym">Octosporomyces octosporus</name>
    <dbReference type="NCBI Taxonomy" id="483514"/>
    <lineage>
        <taxon>Eukaryota</taxon>
        <taxon>Fungi</taxon>
        <taxon>Dikarya</taxon>
        <taxon>Ascomycota</taxon>
        <taxon>Taphrinomycotina</taxon>
        <taxon>Schizosaccharomycetes</taxon>
        <taxon>Schizosaccharomycetales</taxon>
        <taxon>Schizosaccharomycetaceae</taxon>
        <taxon>Schizosaccharomyces</taxon>
    </lineage>
</organism>
<dbReference type="HOGENOM" id="CLU_070631_2_2_1"/>
<dbReference type="PROSITE" id="PS51324">
    <property type="entry name" value="ERV_ALR"/>
    <property type="match status" value="1"/>
</dbReference>
<evidence type="ECO:0000256" key="1">
    <source>
        <dbReference type="ARBA" id="ARBA00001974"/>
    </source>
</evidence>
<evidence type="ECO:0000256" key="3">
    <source>
        <dbReference type="ARBA" id="ARBA00022827"/>
    </source>
</evidence>
<keyword evidence="2 6" id="KW-0285">Flavoprotein</keyword>
<dbReference type="VEuPathDB" id="FungiDB:SOCG_03523"/>
<comment type="cofactor">
    <cofactor evidence="1 6">
        <name>FAD</name>
        <dbReference type="ChEBI" id="CHEBI:57692"/>
    </cofactor>
</comment>
<gene>
    <name evidence="8" type="ORF">SOCG_03523</name>
</gene>
<feature type="domain" description="ERV/ALR sulfhydryl oxidase" evidence="7">
    <location>
        <begin position="62"/>
        <end position="163"/>
    </location>
</feature>
<dbReference type="eggNOG" id="KOG3355">
    <property type="taxonomic scope" value="Eukaryota"/>
</dbReference>
<dbReference type="GO" id="GO:0005739">
    <property type="term" value="C:mitochondrion"/>
    <property type="evidence" value="ECO:0007669"/>
    <property type="project" value="TreeGrafter"/>
</dbReference>
<keyword evidence="6" id="KW-0812">Transmembrane</keyword>
<keyword evidence="4 6" id="KW-0560">Oxidoreductase</keyword>
<keyword evidence="6" id="KW-1133">Transmembrane helix</keyword>
<feature type="transmembrane region" description="Helical" evidence="6">
    <location>
        <begin position="12"/>
        <end position="31"/>
    </location>
</feature>
<dbReference type="GO" id="GO:0016971">
    <property type="term" value="F:flavin-dependent sulfhydryl oxidase activity"/>
    <property type="evidence" value="ECO:0007669"/>
    <property type="project" value="InterPro"/>
</dbReference>
<dbReference type="InterPro" id="IPR039799">
    <property type="entry name" value="ALR/ERV"/>
</dbReference>
<dbReference type="PANTHER" id="PTHR12645:SF1">
    <property type="entry name" value="FAD-LINKED SULFHYDRYL OXIDASE ERV2"/>
    <property type="match status" value="1"/>
</dbReference>
<dbReference type="GO" id="GO:0050660">
    <property type="term" value="F:flavin adenine dinucleotide binding"/>
    <property type="evidence" value="ECO:0007669"/>
    <property type="project" value="TreeGrafter"/>
</dbReference>
<comment type="catalytic activity">
    <reaction evidence="6">
        <text>2 R'C(R)SH + O2 = R'C(R)S-S(R)CR' + H2O2</text>
        <dbReference type="Rhea" id="RHEA:17357"/>
        <dbReference type="ChEBI" id="CHEBI:15379"/>
        <dbReference type="ChEBI" id="CHEBI:16240"/>
        <dbReference type="ChEBI" id="CHEBI:16520"/>
        <dbReference type="ChEBI" id="CHEBI:17412"/>
        <dbReference type="EC" id="1.8.3.2"/>
    </reaction>
</comment>